<organism evidence="1 2">
    <name type="scientific">Polyporus arcularius HHB13444</name>
    <dbReference type="NCBI Taxonomy" id="1314778"/>
    <lineage>
        <taxon>Eukaryota</taxon>
        <taxon>Fungi</taxon>
        <taxon>Dikarya</taxon>
        <taxon>Basidiomycota</taxon>
        <taxon>Agaricomycotina</taxon>
        <taxon>Agaricomycetes</taxon>
        <taxon>Polyporales</taxon>
        <taxon>Polyporaceae</taxon>
        <taxon>Polyporus</taxon>
    </lineage>
</organism>
<proteinExistence type="predicted"/>
<protein>
    <submittedName>
        <fullName evidence="1">Uncharacterized protein</fullName>
    </submittedName>
</protein>
<dbReference type="Proteomes" id="UP000308197">
    <property type="component" value="Unassembled WGS sequence"/>
</dbReference>
<keyword evidence="2" id="KW-1185">Reference proteome</keyword>
<dbReference type="AlphaFoldDB" id="A0A5C3PC10"/>
<gene>
    <name evidence="1" type="ORF">K466DRAFT_599634</name>
</gene>
<name>A0A5C3PC10_9APHY</name>
<accession>A0A5C3PC10</accession>
<evidence type="ECO:0000313" key="2">
    <source>
        <dbReference type="Proteomes" id="UP000308197"/>
    </source>
</evidence>
<sequence length="237" mass="26048">MPQQNFPGVVDDFSWGRFQRYASLVRELRHYIGALSTLPVSESIAERLDGEPFFPHLRRLELSADLARTRCGSLLLLSPSIRDLDFGSSIYNSCGSFAEPAGIVNAVLSSISSEVPSPSGVPGALPHVARHLQTIVRLADLCKLRICFGLDLYYPTMQALSTLVNLRELHGCISFTEMEASPADVLILATLVDRLFPNVDIPYSRCEVGRGSLAFQVFEALQDMRSTLPASTSTDTR</sequence>
<reference evidence="1 2" key="1">
    <citation type="journal article" date="2019" name="Nat. Ecol. Evol.">
        <title>Megaphylogeny resolves global patterns of mushroom evolution.</title>
        <authorList>
            <person name="Varga T."/>
            <person name="Krizsan K."/>
            <person name="Foldi C."/>
            <person name="Dima B."/>
            <person name="Sanchez-Garcia M."/>
            <person name="Sanchez-Ramirez S."/>
            <person name="Szollosi G.J."/>
            <person name="Szarkandi J.G."/>
            <person name="Papp V."/>
            <person name="Albert L."/>
            <person name="Andreopoulos W."/>
            <person name="Angelini C."/>
            <person name="Antonin V."/>
            <person name="Barry K.W."/>
            <person name="Bougher N.L."/>
            <person name="Buchanan P."/>
            <person name="Buyck B."/>
            <person name="Bense V."/>
            <person name="Catcheside P."/>
            <person name="Chovatia M."/>
            <person name="Cooper J."/>
            <person name="Damon W."/>
            <person name="Desjardin D."/>
            <person name="Finy P."/>
            <person name="Geml J."/>
            <person name="Haridas S."/>
            <person name="Hughes K."/>
            <person name="Justo A."/>
            <person name="Karasinski D."/>
            <person name="Kautmanova I."/>
            <person name="Kiss B."/>
            <person name="Kocsube S."/>
            <person name="Kotiranta H."/>
            <person name="LaButti K.M."/>
            <person name="Lechner B.E."/>
            <person name="Liimatainen K."/>
            <person name="Lipzen A."/>
            <person name="Lukacs Z."/>
            <person name="Mihaltcheva S."/>
            <person name="Morgado L.N."/>
            <person name="Niskanen T."/>
            <person name="Noordeloos M.E."/>
            <person name="Ohm R.A."/>
            <person name="Ortiz-Santana B."/>
            <person name="Ovrebo C."/>
            <person name="Racz N."/>
            <person name="Riley R."/>
            <person name="Savchenko A."/>
            <person name="Shiryaev A."/>
            <person name="Soop K."/>
            <person name="Spirin V."/>
            <person name="Szebenyi C."/>
            <person name="Tomsovsky M."/>
            <person name="Tulloss R.E."/>
            <person name="Uehling J."/>
            <person name="Grigoriev I.V."/>
            <person name="Vagvolgyi C."/>
            <person name="Papp T."/>
            <person name="Martin F.M."/>
            <person name="Miettinen O."/>
            <person name="Hibbett D.S."/>
            <person name="Nagy L.G."/>
        </authorList>
    </citation>
    <scope>NUCLEOTIDE SEQUENCE [LARGE SCALE GENOMIC DNA]</scope>
    <source>
        <strain evidence="1 2">HHB13444</strain>
    </source>
</reference>
<dbReference type="EMBL" id="ML211161">
    <property type="protein sequence ID" value="TFK87275.1"/>
    <property type="molecule type" value="Genomic_DNA"/>
</dbReference>
<dbReference type="InParanoid" id="A0A5C3PC10"/>
<evidence type="ECO:0000313" key="1">
    <source>
        <dbReference type="EMBL" id="TFK87275.1"/>
    </source>
</evidence>